<proteinExistence type="predicted"/>
<dbReference type="Proteomes" id="UP000187735">
    <property type="component" value="Chromosome"/>
</dbReference>
<sequence>MNARWNCANIIRVLSSGLNFAKFTERVSSANESTLMSDFEERLQKAISRGQKARDAEGEAAGQQKETVEDLRNLHSSLRISVSEHIEGCLKKLCDHFPGFEYSTVMNEDGWGARITRDDINLVAGNNRNLYSRLEMLVRPFSDTHILEVTTKGTIRNKEALNRSNFRFLKEAEVGDLVEIVDALVLEFAEKYSANG</sequence>
<dbReference type="EMBL" id="CP017641">
    <property type="protein sequence ID" value="APZ94194.1"/>
    <property type="molecule type" value="Genomic_DNA"/>
</dbReference>
<evidence type="ECO:0000256" key="1">
    <source>
        <dbReference type="SAM" id="MobiDB-lite"/>
    </source>
</evidence>
<dbReference type="KEGG" id="fmr:Fuma_03818"/>
<evidence type="ECO:0000313" key="3">
    <source>
        <dbReference type="Proteomes" id="UP000187735"/>
    </source>
</evidence>
<gene>
    <name evidence="2" type="ORF">Fuma_03818</name>
</gene>
<protein>
    <submittedName>
        <fullName evidence="2">Uncharacterized protein</fullName>
    </submittedName>
</protein>
<dbReference type="AlphaFoldDB" id="A0A1P8WJG0"/>
<accession>A0A1P8WJG0</accession>
<evidence type="ECO:0000313" key="2">
    <source>
        <dbReference type="EMBL" id="APZ94194.1"/>
    </source>
</evidence>
<feature type="region of interest" description="Disordered" evidence="1">
    <location>
        <begin position="48"/>
        <end position="68"/>
    </location>
</feature>
<keyword evidence="3" id="KW-1185">Reference proteome</keyword>
<name>A0A1P8WJG0_9PLAN</name>
<organism evidence="2 3">
    <name type="scientific">Fuerstiella marisgermanici</name>
    <dbReference type="NCBI Taxonomy" id="1891926"/>
    <lineage>
        <taxon>Bacteria</taxon>
        <taxon>Pseudomonadati</taxon>
        <taxon>Planctomycetota</taxon>
        <taxon>Planctomycetia</taxon>
        <taxon>Planctomycetales</taxon>
        <taxon>Planctomycetaceae</taxon>
        <taxon>Fuerstiella</taxon>
    </lineage>
</organism>
<reference evidence="2 3" key="1">
    <citation type="journal article" date="2016" name="Front. Microbiol.">
        <title>Fuerstia marisgermanicae gen. nov., sp. nov., an Unusual Member of the Phylum Planctomycetes from the German Wadden Sea.</title>
        <authorList>
            <person name="Kohn T."/>
            <person name="Heuer A."/>
            <person name="Jogler M."/>
            <person name="Vollmers J."/>
            <person name="Boedeker C."/>
            <person name="Bunk B."/>
            <person name="Rast P."/>
            <person name="Borchert D."/>
            <person name="Glockner I."/>
            <person name="Freese H.M."/>
            <person name="Klenk H.P."/>
            <person name="Overmann J."/>
            <person name="Kaster A.K."/>
            <person name="Rohde M."/>
            <person name="Wiegand S."/>
            <person name="Jogler C."/>
        </authorList>
    </citation>
    <scope>NUCLEOTIDE SEQUENCE [LARGE SCALE GENOMIC DNA]</scope>
    <source>
        <strain evidence="2 3">NH11</strain>
    </source>
</reference>